<organism evidence="5 6">
    <name type="scientific">Paractinoplanes atraurantiacus</name>
    <dbReference type="NCBI Taxonomy" id="1036182"/>
    <lineage>
        <taxon>Bacteria</taxon>
        <taxon>Bacillati</taxon>
        <taxon>Actinomycetota</taxon>
        <taxon>Actinomycetes</taxon>
        <taxon>Micromonosporales</taxon>
        <taxon>Micromonosporaceae</taxon>
        <taxon>Paractinoplanes</taxon>
    </lineage>
</organism>
<dbReference type="InterPro" id="IPR051458">
    <property type="entry name" value="Cyt/Met_Dipeptidase"/>
</dbReference>
<sequence length="462" mass="49801">MPDNLAFLAAHRAELIQQLAEWLRVPSVAGLPEHEIDVLRSANWLAGTLRRTGFPTVEVWGTAVYAEWRAAPGAPTVLVYSHHDVRAAKDEEWKETAPFEPVERDGHVYGRGASDAKGQVLAHVWGLRAHVAEAGAPAVTIKLLVEGEEETGSAGLSALIEANRDRLGADLVVFSDTLLWHRDHPAVCTSMRGMILARLEVRGPLRDMHSGAVSGPAPNPLIELGRLLGSLHDEKGRITLPGFYDDVAEPTARRRAELAALPYSDEDWLSRSATRTIGGEHGWTTLERLWLRPQAEVISMIGGDPVGPSRGAVPSQAEATLSIRIVPDQTPSAVADQLHRWVAQTLSDRVDYQLTISEETGQKPYATPPGHPAVDALAAAMEDGFGTPAGRMSDAGGGPAELLARLIEASVLYFGTGLPEDRWHDSDERTSVDVLLAGAATLASFWSRLAKLPPESLKGPAQ</sequence>
<evidence type="ECO:0000256" key="2">
    <source>
        <dbReference type="ARBA" id="ARBA00022723"/>
    </source>
</evidence>
<keyword evidence="1" id="KW-0645">Protease</keyword>
<evidence type="ECO:0000313" key="5">
    <source>
        <dbReference type="EMBL" id="SNY54545.1"/>
    </source>
</evidence>
<dbReference type="Gene3D" id="3.40.630.10">
    <property type="entry name" value="Zn peptidases"/>
    <property type="match status" value="1"/>
</dbReference>
<dbReference type="EMBL" id="OBDY01000015">
    <property type="protein sequence ID" value="SNY54545.1"/>
    <property type="molecule type" value="Genomic_DNA"/>
</dbReference>
<dbReference type="GO" id="GO:0008233">
    <property type="term" value="F:peptidase activity"/>
    <property type="evidence" value="ECO:0007669"/>
    <property type="project" value="UniProtKB-KW"/>
</dbReference>
<dbReference type="Proteomes" id="UP000219612">
    <property type="component" value="Unassembled WGS sequence"/>
</dbReference>
<reference evidence="5 6" key="1">
    <citation type="submission" date="2017-09" db="EMBL/GenBank/DDBJ databases">
        <authorList>
            <person name="Ehlers B."/>
            <person name="Leendertz F.H."/>
        </authorList>
    </citation>
    <scope>NUCLEOTIDE SEQUENCE [LARGE SCALE GENOMIC DNA]</scope>
    <source>
        <strain evidence="5 6">CGMCC 4.6857</strain>
    </source>
</reference>
<dbReference type="Gene3D" id="3.30.70.360">
    <property type="match status" value="1"/>
</dbReference>
<evidence type="ECO:0000256" key="3">
    <source>
        <dbReference type="ARBA" id="ARBA00022801"/>
    </source>
</evidence>
<feature type="domain" description="Peptidase M20 dimerisation" evidence="4">
    <location>
        <begin position="191"/>
        <end position="346"/>
    </location>
</feature>
<dbReference type="AlphaFoldDB" id="A0A285J2H9"/>
<evidence type="ECO:0000256" key="1">
    <source>
        <dbReference type="ARBA" id="ARBA00022670"/>
    </source>
</evidence>
<evidence type="ECO:0000259" key="4">
    <source>
        <dbReference type="Pfam" id="PF07687"/>
    </source>
</evidence>
<dbReference type="InterPro" id="IPR002933">
    <property type="entry name" value="Peptidase_M20"/>
</dbReference>
<dbReference type="RefSeq" id="WP_097323459.1">
    <property type="nucleotide sequence ID" value="NZ_OBDY01000015.1"/>
</dbReference>
<keyword evidence="6" id="KW-1185">Reference proteome</keyword>
<dbReference type="Pfam" id="PF07687">
    <property type="entry name" value="M20_dimer"/>
    <property type="match status" value="1"/>
</dbReference>
<dbReference type="PANTHER" id="PTHR43270">
    <property type="entry name" value="BETA-ALA-HIS DIPEPTIDASE"/>
    <property type="match status" value="1"/>
</dbReference>
<dbReference type="SUPFAM" id="SSF53187">
    <property type="entry name" value="Zn-dependent exopeptidases"/>
    <property type="match status" value="1"/>
</dbReference>
<dbReference type="OrthoDB" id="9761532at2"/>
<dbReference type="Pfam" id="PF01546">
    <property type="entry name" value="Peptidase_M20"/>
    <property type="match status" value="1"/>
</dbReference>
<proteinExistence type="predicted"/>
<evidence type="ECO:0000313" key="6">
    <source>
        <dbReference type="Proteomes" id="UP000219612"/>
    </source>
</evidence>
<dbReference type="PANTHER" id="PTHR43270:SF12">
    <property type="entry name" value="SUCCINYL-DIAMINOPIMELATE DESUCCINYLASE"/>
    <property type="match status" value="1"/>
</dbReference>
<keyword evidence="2" id="KW-0479">Metal-binding</keyword>
<dbReference type="InterPro" id="IPR011650">
    <property type="entry name" value="Peptidase_M20_dimer"/>
</dbReference>
<keyword evidence="3" id="KW-0378">Hydrolase</keyword>
<gene>
    <name evidence="5" type="ORF">SAMN05421748_11598</name>
</gene>
<accession>A0A285J2H9</accession>
<name>A0A285J2H9_9ACTN</name>
<protein>
    <submittedName>
        <fullName evidence="5">Acetylornithine deacetylase/Succinyl-diaminopimelate desuccinylase</fullName>
    </submittedName>
</protein>
<dbReference type="GO" id="GO:0046872">
    <property type="term" value="F:metal ion binding"/>
    <property type="evidence" value="ECO:0007669"/>
    <property type="project" value="UniProtKB-KW"/>
</dbReference>
<dbReference type="GO" id="GO:0006508">
    <property type="term" value="P:proteolysis"/>
    <property type="evidence" value="ECO:0007669"/>
    <property type="project" value="UniProtKB-KW"/>
</dbReference>